<proteinExistence type="predicted"/>
<gene>
    <name evidence="1" type="ORF">GCM10007071_22450</name>
</gene>
<dbReference type="PANTHER" id="PTHR43544">
    <property type="entry name" value="SHORT-CHAIN DEHYDROGENASE/REDUCTASE"/>
    <property type="match status" value="1"/>
</dbReference>
<dbReference type="CDD" id="cd05325">
    <property type="entry name" value="carb_red_sniffer_like_SDR_c"/>
    <property type="match status" value="1"/>
</dbReference>
<accession>A0ABQ3B2C5</accession>
<organism evidence="1 2">
    <name type="scientific">Marinobacter zhanjiangensis</name>
    <dbReference type="NCBI Taxonomy" id="578215"/>
    <lineage>
        <taxon>Bacteria</taxon>
        <taxon>Pseudomonadati</taxon>
        <taxon>Pseudomonadota</taxon>
        <taxon>Gammaproteobacteria</taxon>
        <taxon>Pseudomonadales</taxon>
        <taxon>Marinobacteraceae</taxon>
        <taxon>Marinobacter</taxon>
    </lineage>
</organism>
<dbReference type="PRINTS" id="PR00081">
    <property type="entry name" value="GDHRDH"/>
</dbReference>
<dbReference type="InterPro" id="IPR036291">
    <property type="entry name" value="NAD(P)-bd_dom_sf"/>
</dbReference>
<dbReference type="SUPFAM" id="SSF51735">
    <property type="entry name" value="NAD(P)-binding Rossmann-fold domains"/>
    <property type="match status" value="1"/>
</dbReference>
<dbReference type="Proteomes" id="UP000601597">
    <property type="component" value="Unassembled WGS sequence"/>
</dbReference>
<dbReference type="InterPro" id="IPR051468">
    <property type="entry name" value="Fungal_SecMetab_SDRs"/>
</dbReference>
<evidence type="ECO:0000313" key="2">
    <source>
        <dbReference type="Proteomes" id="UP000601597"/>
    </source>
</evidence>
<dbReference type="Gene3D" id="3.40.50.720">
    <property type="entry name" value="NAD(P)-binding Rossmann-like Domain"/>
    <property type="match status" value="1"/>
</dbReference>
<sequence>MTTLIAGISGAIGSALAERYLHDQPAQPLIGLCRRPEMVPAAVREQENVTLIPWQADAPLSESLTDQLAEALGPSGKLHNLIYAAGLLHDDRMFPEKRLEDLNPDAMARAFQVNCIGFGMLVQALAPRFRGQHLTRVAAISAKVGSISDNRFGGWYAYRCSKSALNMMVRNLSIELTRRFSPVTCVALHPGTTESPLSEPFSQSLAKLTVHEPEDTASNLYRILDGLSENDNGRFISWDGTDLPW</sequence>
<reference evidence="2" key="1">
    <citation type="journal article" date="2019" name="Int. J. Syst. Evol. Microbiol.">
        <title>The Global Catalogue of Microorganisms (GCM) 10K type strain sequencing project: providing services to taxonomists for standard genome sequencing and annotation.</title>
        <authorList>
            <consortium name="The Broad Institute Genomics Platform"/>
            <consortium name="The Broad Institute Genome Sequencing Center for Infectious Disease"/>
            <person name="Wu L."/>
            <person name="Ma J."/>
        </authorList>
    </citation>
    <scope>NUCLEOTIDE SEQUENCE [LARGE SCALE GENOMIC DNA]</scope>
    <source>
        <strain evidence="2">KCTC 22280</strain>
    </source>
</reference>
<name>A0ABQ3B2C5_9GAMM</name>
<dbReference type="Pfam" id="PF00106">
    <property type="entry name" value="adh_short"/>
    <property type="match status" value="1"/>
</dbReference>
<dbReference type="InterPro" id="IPR002347">
    <property type="entry name" value="SDR_fam"/>
</dbReference>
<protein>
    <submittedName>
        <fullName evidence="1">SDR family oxidoreductase</fullName>
    </submittedName>
</protein>
<dbReference type="RefSeq" id="WP_189576451.1">
    <property type="nucleotide sequence ID" value="NZ_BMXV01000005.1"/>
</dbReference>
<comment type="caution">
    <text evidence="1">The sequence shown here is derived from an EMBL/GenBank/DDBJ whole genome shotgun (WGS) entry which is preliminary data.</text>
</comment>
<evidence type="ECO:0000313" key="1">
    <source>
        <dbReference type="EMBL" id="GGY74788.1"/>
    </source>
</evidence>
<dbReference type="PANTHER" id="PTHR43544:SF12">
    <property type="entry name" value="NAD(P)-BINDING ROSSMANN-FOLD SUPERFAMILY PROTEIN"/>
    <property type="match status" value="1"/>
</dbReference>
<dbReference type="EMBL" id="BMXV01000005">
    <property type="protein sequence ID" value="GGY74788.1"/>
    <property type="molecule type" value="Genomic_DNA"/>
</dbReference>
<keyword evidence="2" id="KW-1185">Reference proteome</keyword>